<dbReference type="GO" id="GO:0009117">
    <property type="term" value="P:nucleotide metabolic process"/>
    <property type="evidence" value="ECO:0007669"/>
    <property type="project" value="UniProtKB-KW"/>
</dbReference>
<feature type="non-terminal residue" evidence="17">
    <location>
        <position position="1"/>
    </location>
</feature>
<dbReference type="GO" id="GO:0000166">
    <property type="term" value="F:nucleotide binding"/>
    <property type="evidence" value="ECO:0007669"/>
    <property type="project" value="UniProtKB-KW"/>
</dbReference>
<evidence type="ECO:0000256" key="14">
    <source>
        <dbReference type="ARBA" id="ARBA00078805"/>
    </source>
</evidence>
<dbReference type="GO" id="GO:0009146">
    <property type="term" value="P:purine nucleoside triphosphate catabolic process"/>
    <property type="evidence" value="ECO:0007669"/>
    <property type="project" value="UniProtKB-ARBA"/>
</dbReference>
<keyword evidence="5" id="KW-0547">Nucleotide-binding</keyword>
<evidence type="ECO:0000256" key="12">
    <source>
        <dbReference type="ARBA" id="ARBA00071289"/>
    </source>
</evidence>
<dbReference type="GO" id="GO:0036222">
    <property type="term" value="F:XTP diphosphatase activity"/>
    <property type="evidence" value="ECO:0007669"/>
    <property type="project" value="UniProtKB-ARBA"/>
</dbReference>
<evidence type="ECO:0000256" key="8">
    <source>
        <dbReference type="ARBA" id="ARBA00023080"/>
    </source>
</evidence>
<evidence type="ECO:0000256" key="13">
    <source>
        <dbReference type="ARBA" id="ARBA00075987"/>
    </source>
</evidence>
<dbReference type="GO" id="GO:0036220">
    <property type="term" value="F:ITP diphosphatase activity"/>
    <property type="evidence" value="ECO:0007669"/>
    <property type="project" value="UniProtKB-EC"/>
</dbReference>
<evidence type="ECO:0000256" key="1">
    <source>
        <dbReference type="ARBA" id="ARBA00001946"/>
    </source>
</evidence>
<comment type="subunit">
    <text evidence="3">Homodimer.</text>
</comment>
<dbReference type="EC" id="3.6.1.66" evidence="11"/>
<dbReference type="InterPro" id="IPR029001">
    <property type="entry name" value="ITPase-like_fam"/>
</dbReference>
<comment type="catalytic activity">
    <reaction evidence="10">
        <text>XTP + H2O = XMP + diphosphate + H(+)</text>
        <dbReference type="Rhea" id="RHEA:28610"/>
        <dbReference type="ChEBI" id="CHEBI:15377"/>
        <dbReference type="ChEBI" id="CHEBI:15378"/>
        <dbReference type="ChEBI" id="CHEBI:33019"/>
        <dbReference type="ChEBI" id="CHEBI:57464"/>
        <dbReference type="ChEBI" id="CHEBI:61314"/>
        <dbReference type="EC" id="3.6.1.66"/>
    </reaction>
</comment>
<dbReference type="Gene3D" id="3.90.950.10">
    <property type="match status" value="1"/>
</dbReference>
<name>A0A381YK09_9ZZZZ</name>
<evidence type="ECO:0000256" key="11">
    <source>
        <dbReference type="ARBA" id="ARBA00066468"/>
    </source>
</evidence>
<dbReference type="Pfam" id="PF01725">
    <property type="entry name" value="Ham1p_like"/>
    <property type="match status" value="1"/>
</dbReference>
<evidence type="ECO:0000313" key="17">
    <source>
        <dbReference type="EMBL" id="SVA77396.1"/>
    </source>
</evidence>
<dbReference type="GO" id="GO:0035870">
    <property type="term" value="F:dITP diphosphatase activity"/>
    <property type="evidence" value="ECO:0007669"/>
    <property type="project" value="UniProtKB-ARBA"/>
</dbReference>
<evidence type="ECO:0000256" key="2">
    <source>
        <dbReference type="ARBA" id="ARBA00008023"/>
    </source>
</evidence>
<accession>A0A381YK09</accession>
<evidence type="ECO:0000256" key="15">
    <source>
        <dbReference type="ARBA" id="ARBA00083186"/>
    </source>
</evidence>
<keyword evidence="4" id="KW-0479">Metal-binding</keyword>
<evidence type="ECO:0000256" key="5">
    <source>
        <dbReference type="ARBA" id="ARBA00022741"/>
    </source>
</evidence>
<dbReference type="SUPFAM" id="SSF52972">
    <property type="entry name" value="ITPase-like"/>
    <property type="match status" value="1"/>
</dbReference>
<dbReference type="HAMAP" id="MF_01405">
    <property type="entry name" value="Non_canon_purine_NTPase"/>
    <property type="match status" value="1"/>
</dbReference>
<evidence type="ECO:0000256" key="16">
    <source>
        <dbReference type="ARBA" id="ARBA00083635"/>
    </source>
</evidence>
<keyword evidence="8" id="KW-0546">Nucleotide metabolism</keyword>
<protein>
    <recommendedName>
        <fullName evidence="12">dITP/XTP pyrophosphatase</fullName>
        <ecNumber evidence="11">3.6.1.66</ecNumber>
    </recommendedName>
    <alternativeName>
        <fullName evidence="13">Non-canonical purine NTP pyrophosphatase</fullName>
    </alternativeName>
    <alternativeName>
        <fullName evidence="14">Non-standard purine NTP pyrophosphatase</fullName>
    </alternativeName>
    <alternativeName>
        <fullName evidence="16">Nucleoside-triphosphate diphosphatase</fullName>
    </alternativeName>
    <alternativeName>
        <fullName evidence="15">Nucleoside-triphosphate pyrophosphatase</fullName>
    </alternativeName>
</protein>
<dbReference type="CDD" id="cd00515">
    <property type="entry name" value="HAM1"/>
    <property type="match status" value="1"/>
</dbReference>
<gene>
    <name evidence="17" type="ORF">METZ01_LOCUS130250</name>
</gene>
<dbReference type="FunFam" id="3.90.950.10:FF:000001">
    <property type="entry name" value="dITP/XTP pyrophosphatase"/>
    <property type="match status" value="1"/>
</dbReference>
<sequence>VNPLPRLVVASANPDKVAEIALVLDGLVDLDPRPPDLPDVVEDGDTLEANARLKAVAICEATGRAAVADDTGLEVDALGGAPGVHTGRYAGDHGNSEANMGRLLGDLAGVPPGRRTARFRTVALVQRPDGTEVVATGTVEGHIADRPRGDGGFGYDPVFVPVEGDGRSFAEMGDEKHAISHRGRAFRNLAHRLAAGT</sequence>
<dbReference type="InterPro" id="IPR020922">
    <property type="entry name" value="dITP/XTP_pyrophosphatase"/>
</dbReference>
<keyword evidence="6" id="KW-0378">Hydrolase</keyword>
<proteinExistence type="inferred from homology"/>
<reference evidence="17" key="1">
    <citation type="submission" date="2018-05" db="EMBL/GenBank/DDBJ databases">
        <authorList>
            <person name="Lanie J.A."/>
            <person name="Ng W.-L."/>
            <person name="Kazmierczak K.M."/>
            <person name="Andrzejewski T.M."/>
            <person name="Davidsen T.M."/>
            <person name="Wayne K.J."/>
            <person name="Tettelin H."/>
            <person name="Glass J.I."/>
            <person name="Rusch D."/>
            <person name="Podicherti R."/>
            <person name="Tsui H.-C.T."/>
            <person name="Winkler M.E."/>
        </authorList>
    </citation>
    <scope>NUCLEOTIDE SEQUENCE</scope>
</reference>
<dbReference type="GO" id="GO:0017111">
    <property type="term" value="F:ribonucleoside triphosphate phosphatase activity"/>
    <property type="evidence" value="ECO:0007669"/>
    <property type="project" value="InterPro"/>
</dbReference>
<evidence type="ECO:0000256" key="4">
    <source>
        <dbReference type="ARBA" id="ARBA00022723"/>
    </source>
</evidence>
<dbReference type="PANTHER" id="PTHR11067">
    <property type="entry name" value="INOSINE TRIPHOSPHATE PYROPHOSPHATASE/HAM1 PROTEIN"/>
    <property type="match status" value="1"/>
</dbReference>
<organism evidence="17">
    <name type="scientific">marine metagenome</name>
    <dbReference type="NCBI Taxonomy" id="408172"/>
    <lineage>
        <taxon>unclassified sequences</taxon>
        <taxon>metagenomes</taxon>
        <taxon>ecological metagenomes</taxon>
    </lineage>
</organism>
<dbReference type="NCBIfam" id="TIGR00042">
    <property type="entry name" value="RdgB/HAM1 family non-canonical purine NTP pyrophosphatase"/>
    <property type="match status" value="1"/>
</dbReference>
<comment type="similarity">
    <text evidence="2">Belongs to the HAM1 NTPase family.</text>
</comment>
<evidence type="ECO:0000256" key="6">
    <source>
        <dbReference type="ARBA" id="ARBA00022801"/>
    </source>
</evidence>
<dbReference type="InterPro" id="IPR002637">
    <property type="entry name" value="RdgB/HAM1"/>
</dbReference>
<evidence type="ECO:0000256" key="3">
    <source>
        <dbReference type="ARBA" id="ARBA00011738"/>
    </source>
</evidence>
<keyword evidence="7" id="KW-0460">Magnesium</keyword>
<dbReference type="EMBL" id="UINC01018426">
    <property type="protein sequence ID" value="SVA77396.1"/>
    <property type="molecule type" value="Genomic_DNA"/>
</dbReference>
<evidence type="ECO:0000256" key="9">
    <source>
        <dbReference type="ARBA" id="ARBA00051875"/>
    </source>
</evidence>
<dbReference type="AlphaFoldDB" id="A0A381YK09"/>
<dbReference type="PANTHER" id="PTHR11067:SF9">
    <property type="entry name" value="INOSINE TRIPHOSPHATE PYROPHOSPHATASE"/>
    <property type="match status" value="1"/>
</dbReference>
<dbReference type="GO" id="GO:0005829">
    <property type="term" value="C:cytosol"/>
    <property type="evidence" value="ECO:0007669"/>
    <property type="project" value="TreeGrafter"/>
</dbReference>
<evidence type="ECO:0000256" key="10">
    <source>
        <dbReference type="ARBA" id="ARBA00052017"/>
    </source>
</evidence>
<comment type="catalytic activity">
    <reaction evidence="9">
        <text>dITP + H2O = dIMP + diphosphate + H(+)</text>
        <dbReference type="Rhea" id="RHEA:28342"/>
        <dbReference type="ChEBI" id="CHEBI:15377"/>
        <dbReference type="ChEBI" id="CHEBI:15378"/>
        <dbReference type="ChEBI" id="CHEBI:33019"/>
        <dbReference type="ChEBI" id="CHEBI:61194"/>
        <dbReference type="ChEBI" id="CHEBI:61382"/>
        <dbReference type="EC" id="3.6.1.66"/>
    </reaction>
</comment>
<dbReference type="GO" id="GO:0046872">
    <property type="term" value="F:metal ion binding"/>
    <property type="evidence" value="ECO:0007669"/>
    <property type="project" value="UniProtKB-KW"/>
</dbReference>
<comment type="cofactor">
    <cofactor evidence="1">
        <name>Mg(2+)</name>
        <dbReference type="ChEBI" id="CHEBI:18420"/>
    </cofactor>
</comment>
<evidence type="ECO:0000256" key="7">
    <source>
        <dbReference type="ARBA" id="ARBA00022842"/>
    </source>
</evidence>